<dbReference type="GO" id="GO:0004674">
    <property type="term" value="F:protein serine/threonine kinase activity"/>
    <property type="evidence" value="ECO:0007669"/>
    <property type="project" value="UniProtKB-KW"/>
</dbReference>
<comment type="subcellular location">
    <subcellularLocation>
        <location evidence="2">Nucleus</location>
    </subcellularLocation>
</comment>
<evidence type="ECO:0000256" key="13">
    <source>
        <dbReference type="ARBA" id="ARBA00023242"/>
    </source>
</evidence>
<dbReference type="PROSITE" id="PS50011">
    <property type="entry name" value="PROTEIN_KINASE_DOM"/>
    <property type="match status" value="1"/>
</dbReference>
<evidence type="ECO:0000256" key="12">
    <source>
        <dbReference type="ARBA" id="ARBA00022840"/>
    </source>
</evidence>
<keyword evidence="13" id="KW-0539">Nucleus</keyword>
<dbReference type="NCBIfam" id="TIGR03724">
    <property type="entry name" value="arch_bud32"/>
    <property type="match status" value="1"/>
</dbReference>
<keyword evidence="11" id="KW-0378">Hydrolase</keyword>
<evidence type="ECO:0000256" key="11">
    <source>
        <dbReference type="ARBA" id="ARBA00022801"/>
    </source>
</evidence>
<evidence type="ECO:0000256" key="2">
    <source>
        <dbReference type="ARBA" id="ARBA00004123"/>
    </source>
</evidence>
<evidence type="ECO:0000313" key="17">
    <source>
        <dbReference type="EMBL" id="ORX54103.1"/>
    </source>
</evidence>
<dbReference type="GO" id="GO:0016787">
    <property type="term" value="F:hydrolase activity"/>
    <property type="evidence" value="ECO:0007669"/>
    <property type="project" value="UniProtKB-KW"/>
</dbReference>
<dbReference type="PANTHER" id="PTHR12209">
    <property type="entry name" value="NON-SPECIFIC SERINE/THREONINE PROTEIN KINASE"/>
    <property type="match status" value="1"/>
</dbReference>
<comment type="catalytic activity">
    <reaction evidence="14">
        <text>L-threonyl-[protein] + ATP = O-phospho-L-threonyl-[protein] + ADP + H(+)</text>
        <dbReference type="Rhea" id="RHEA:46608"/>
        <dbReference type="Rhea" id="RHEA-COMP:11060"/>
        <dbReference type="Rhea" id="RHEA-COMP:11605"/>
        <dbReference type="ChEBI" id="CHEBI:15378"/>
        <dbReference type="ChEBI" id="CHEBI:30013"/>
        <dbReference type="ChEBI" id="CHEBI:30616"/>
        <dbReference type="ChEBI" id="CHEBI:61977"/>
        <dbReference type="ChEBI" id="CHEBI:456216"/>
        <dbReference type="EC" id="2.7.11.1"/>
    </reaction>
</comment>
<name>A0A1X2GI26_9FUNG</name>
<evidence type="ECO:0000259" key="16">
    <source>
        <dbReference type="PROSITE" id="PS50011"/>
    </source>
</evidence>
<dbReference type="GO" id="GO:0008033">
    <property type="term" value="P:tRNA processing"/>
    <property type="evidence" value="ECO:0007669"/>
    <property type="project" value="UniProtKB-KW"/>
</dbReference>
<keyword evidence="12" id="KW-0067">ATP-binding</keyword>
<proteinExistence type="inferred from homology"/>
<evidence type="ECO:0000256" key="1">
    <source>
        <dbReference type="ARBA" id="ARBA00003747"/>
    </source>
</evidence>
<dbReference type="SMART" id="SM00220">
    <property type="entry name" value="S_TKc"/>
    <property type="match status" value="1"/>
</dbReference>
<dbReference type="PROSITE" id="PS00109">
    <property type="entry name" value="PROTEIN_KINASE_TYR"/>
    <property type="match status" value="1"/>
</dbReference>
<keyword evidence="5" id="KW-0723">Serine/threonine-protein kinase</keyword>
<keyword evidence="18" id="KW-1185">Reference proteome</keyword>
<comment type="catalytic activity">
    <reaction evidence="15">
        <text>L-seryl-[protein] + ATP = O-phospho-L-seryl-[protein] + ADP + H(+)</text>
        <dbReference type="Rhea" id="RHEA:17989"/>
        <dbReference type="Rhea" id="RHEA-COMP:9863"/>
        <dbReference type="Rhea" id="RHEA-COMP:11604"/>
        <dbReference type="ChEBI" id="CHEBI:15378"/>
        <dbReference type="ChEBI" id="CHEBI:29999"/>
        <dbReference type="ChEBI" id="CHEBI:30616"/>
        <dbReference type="ChEBI" id="CHEBI:83421"/>
        <dbReference type="ChEBI" id="CHEBI:456216"/>
        <dbReference type="EC" id="2.7.11.1"/>
    </reaction>
</comment>
<keyword evidence="9" id="KW-0547">Nucleotide-binding</keyword>
<dbReference type="EC" id="2.7.11.1" evidence="4"/>
<feature type="domain" description="Protein kinase" evidence="16">
    <location>
        <begin position="1"/>
        <end position="205"/>
    </location>
</feature>
<evidence type="ECO:0000256" key="14">
    <source>
        <dbReference type="ARBA" id="ARBA00047899"/>
    </source>
</evidence>
<dbReference type="GO" id="GO:0070525">
    <property type="term" value="P:tRNA threonylcarbamoyladenosine metabolic process"/>
    <property type="evidence" value="ECO:0007669"/>
    <property type="project" value="TreeGrafter"/>
</dbReference>
<evidence type="ECO:0000256" key="7">
    <source>
        <dbReference type="ARBA" id="ARBA00022679"/>
    </source>
</evidence>
<dbReference type="InterPro" id="IPR022495">
    <property type="entry name" value="Bud32"/>
</dbReference>
<dbReference type="GO" id="GO:0005829">
    <property type="term" value="C:cytosol"/>
    <property type="evidence" value="ECO:0007669"/>
    <property type="project" value="TreeGrafter"/>
</dbReference>
<dbReference type="SUPFAM" id="SSF56112">
    <property type="entry name" value="Protein kinase-like (PK-like)"/>
    <property type="match status" value="1"/>
</dbReference>
<dbReference type="GO" id="GO:0005524">
    <property type="term" value="F:ATP binding"/>
    <property type="evidence" value="ECO:0007669"/>
    <property type="project" value="UniProtKB-KW"/>
</dbReference>
<evidence type="ECO:0000256" key="5">
    <source>
        <dbReference type="ARBA" id="ARBA00022527"/>
    </source>
</evidence>
<dbReference type="OrthoDB" id="3399at2759"/>
<dbReference type="AlphaFoldDB" id="A0A1X2GI26"/>
<dbReference type="Gene3D" id="1.10.510.10">
    <property type="entry name" value="Transferase(Phosphotransferase) domain 1"/>
    <property type="match status" value="1"/>
</dbReference>
<evidence type="ECO:0000256" key="15">
    <source>
        <dbReference type="ARBA" id="ARBA00048679"/>
    </source>
</evidence>
<reference evidence="17 18" key="1">
    <citation type="submission" date="2016-07" db="EMBL/GenBank/DDBJ databases">
        <title>Pervasive Adenine N6-methylation of Active Genes in Fungi.</title>
        <authorList>
            <consortium name="DOE Joint Genome Institute"/>
            <person name="Mondo S.J."/>
            <person name="Dannebaum R.O."/>
            <person name="Kuo R.C."/>
            <person name="Labutti K."/>
            <person name="Haridas S."/>
            <person name="Kuo A."/>
            <person name="Salamov A."/>
            <person name="Ahrendt S.R."/>
            <person name="Lipzen A."/>
            <person name="Sullivan W."/>
            <person name="Andreopoulos W.B."/>
            <person name="Clum A."/>
            <person name="Lindquist E."/>
            <person name="Daum C."/>
            <person name="Ramamoorthy G.K."/>
            <person name="Gryganskyi A."/>
            <person name="Culley D."/>
            <person name="Magnuson J.K."/>
            <person name="James T.Y."/>
            <person name="O'Malley M.A."/>
            <person name="Stajich J.E."/>
            <person name="Spatafora J.W."/>
            <person name="Visel A."/>
            <person name="Grigoriev I.V."/>
        </authorList>
    </citation>
    <scope>NUCLEOTIDE SEQUENCE [LARGE SCALE GENOMIC DNA]</scope>
    <source>
        <strain evidence="17 18">NRRL 3301</strain>
    </source>
</reference>
<dbReference type="Proteomes" id="UP000242146">
    <property type="component" value="Unassembled WGS sequence"/>
</dbReference>
<keyword evidence="6" id="KW-0597">Phosphoprotein</keyword>
<comment type="similarity">
    <text evidence="3">Belongs to the protein kinase superfamily. BUD32 family.</text>
</comment>
<evidence type="ECO:0000256" key="6">
    <source>
        <dbReference type="ARBA" id="ARBA00022553"/>
    </source>
</evidence>
<dbReference type="STRING" id="101127.A0A1X2GI26"/>
<protein>
    <recommendedName>
        <fullName evidence="4">non-specific serine/threonine protein kinase</fullName>
        <ecNumber evidence="4">2.7.11.1</ecNumber>
    </recommendedName>
</protein>
<evidence type="ECO:0000256" key="10">
    <source>
        <dbReference type="ARBA" id="ARBA00022777"/>
    </source>
</evidence>
<keyword evidence="8" id="KW-0819">tRNA processing</keyword>
<comment type="function">
    <text evidence="1">Component of the EKC/KEOPS complex that is required for the formation of a threonylcarbamoyl group on adenosine at position 37 (t(6)A37) in tRNAs that read codons beginning with adenine. The complex is probably involved in the transfer of the threonylcarbamoyl moiety of threonylcarbamoyl-AMP (TC-AMP) to the N6 group of A37. BUD32 has ATPase activity in the context of the EKC/KEOPS complex and likely plays a supporting role to the catalytic subunit KAE1. The EKC/KEOPS complex also promotes both telomere uncapping and telomere elongation. The complex is required for efficient recruitment of transcriptional coactivators.</text>
</comment>
<dbReference type="InterPro" id="IPR008266">
    <property type="entry name" value="Tyr_kinase_AS"/>
</dbReference>
<dbReference type="Pfam" id="PF00069">
    <property type="entry name" value="Pkinase"/>
    <property type="match status" value="1"/>
</dbReference>
<evidence type="ECO:0000256" key="9">
    <source>
        <dbReference type="ARBA" id="ARBA00022741"/>
    </source>
</evidence>
<dbReference type="InterPro" id="IPR011009">
    <property type="entry name" value="Kinase-like_dom_sf"/>
</dbReference>
<keyword evidence="7" id="KW-0808">Transferase</keyword>
<evidence type="ECO:0000256" key="8">
    <source>
        <dbReference type="ARBA" id="ARBA00022694"/>
    </source>
</evidence>
<dbReference type="FunFam" id="3.30.200.20:FF:000201">
    <property type="entry name" value="TP53-regulating kinase isoform X1"/>
    <property type="match status" value="1"/>
</dbReference>
<organism evidence="17 18">
    <name type="scientific">Hesseltinella vesiculosa</name>
    <dbReference type="NCBI Taxonomy" id="101127"/>
    <lineage>
        <taxon>Eukaryota</taxon>
        <taxon>Fungi</taxon>
        <taxon>Fungi incertae sedis</taxon>
        <taxon>Mucoromycota</taxon>
        <taxon>Mucoromycotina</taxon>
        <taxon>Mucoromycetes</taxon>
        <taxon>Mucorales</taxon>
        <taxon>Cunninghamellaceae</taxon>
        <taxon>Hesseltinella</taxon>
    </lineage>
</organism>
<evidence type="ECO:0000256" key="3">
    <source>
        <dbReference type="ARBA" id="ARBA00010630"/>
    </source>
</evidence>
<keyword evidence="10 17" id="KW-0418">Kinase</keyword>
<gene>
    <name evidence="17" type="ORF">DM01DRAFT_1043705</name>
</gene>
<evidence type="ECO:0000256" key="4">
    <source>
        <dbReference type="ARBA" id="ARBA00012513"/>
    </source>
</evidence>
<dbReference type="Gene3D" id="3.30.200.20">
    <property type="entry name" value="Phosphorylase Kinase, domain 1"/>
    <property type="match status" value="1"/>
</dbReference>
<dbReference type="FunFam" id="1.10.510.10:FF:000323">
    <property type="entry name" value="TP53-regulating kinase, putative"/>
    <property type="match status" value="1"/>
</dbReference>
<comment type="caution">
    <text evidence="17">The sequence shown here is derived from an EMBL/GenBank/DDBJ whole genome shotgun (WGS) entry which is preliminary data.</text>
</comment>
<dbReference type="GO" id="GO:0005634">
    <property type="term" value="C:nucleus"/>
    <property type="evidence" value="ECO:0007669"/>
    <property type="project" value="UniProtKB-SubCell"/>
</dbReference>
<accession>A0A1X2GI26</accession>
<dbReference type="GO" id="GO:0000408">
    <property type="term" value="C:EKC/KEOPS complex"/>
    <property type="evidence" value="ECO:0007669"/>
    <property type="project" value="TreeGrafter"/>
</dbReference>
<evidence type="ECO:0000313" key="18">
    <source>
        <dbReference type="Proteomes" id="UP000242146"/>
    </source>
</evidence>
<sequence length="205" mass="23576">MFHHEEFLGLQGGCIGKQRFKKTYRHPDLDKQLTARRVTQEARSLHRCLKAGIDTPTLYLVDLNKSTIYMEYIAGITVKQQLLDNQHNTYKDLDLDALAKKIGTALAKMHDIDIVHGDLTSSNLMLRENGSLVIIDFGLSYGTTMPEDMAVDLYVLERAFMSTHPETEKMFQTILKSYKQSKRSKEVLRKLEEVRLRGRKRTMVG</sequence>
<dbReference type="EMBL" id="MCGT01000014">
    <property type="protein sequence ID" value="ORX54103.1"/>
    <property type="molecule type" value="Genomic_DNA"/>
</dbReference>
<dbReference type="PANTHER" id="PTHR12209:SF0">
    <property type="entry name" value="EKC_KEOPS COMPLEX SUBUNIT TP53RK"/>
    <property type="match status" value="1"/>
</dbReference>
<dbReference type="InterPro" id="IPR000719">
    <property type="entry name" value="Prot_kinase_dom"/>
</dbReference>